<dbReference type="Proteomes" id="UP001600064">
    <property type="component" value="Unassembled WGS sequence"/>
</dbReference>
<gene>
    <name evidence="2" type="ORF">VTJ83DRAFT_2923</name>
</gene>
<keyword evidence="3" id="KW-1185">Reference proteome</keyword>
<organism evidence="2 3">
    <name type="scientific">Remersonia thermophila</name>
    <dbReference type="NCBI Taxonomy" id="72144"/>
    <lineage>
        <taxon>Eukaryota</taxon>
        <taxon>Fungi</taxon>
        <taxon>Dikarya</taxon>
        <taxon>Ascomycota</taxon>
        <taxon>Pezizomycotina</taxon>
        <taxon>Sordariomycetes</taxon>
        <taxon>Sordariomycetidae</taxon>
        <taxon>Sordariales</taxon>
        <taxon>Sordariales incertae sedis</taxon>
        <taxon>Remersonia</taxon>
    </lineage>
</organism>
<sequence length="72" mass="7673">MQFTTLATLFSLAAFAAATPPSPLPTGCVNGRYYCGSHNGSHAIYVCNASYLVLTATCVRNCEYINGIPYCT</sequence>
<dbReference type="GeneID" id="98123891"/>
<dbReference type="EMBL" id="JAZGUE010000003">
    <property type="protein sequence ID" value="KAL2268077.1"/>
    <property type="molecule type" value="Genomic_DNA"/>
</dbReference>
<proteinExistence type="predicted"/>
<evidence type="ECO:0008006" key="4">
    <source>
        <dbReference type="Google" id="ProtNLM"/>
    </source>
</evidence>
<name>A0ABR4DCR0_9PEZI</name>
<keyword evidence="1" id="KW-0732">Signal</keyword>
<evidence type="ECO:0000313" key="2">
    <source>
        <dbReference type="EMBL" id="KAL2268077.1"/>
    </source>
</evidence>
<feature type="signal peptide" evidence="1">
    <location>
        <begin position="1"/>
        <end position="18"/>
    </location>
</feature>
<feature type="chain" id="PRO_5046972519" description="Chitin-binding type-2 domain-containing protein" evidence="1">
    <location>
        <begin position="19"/>
        <end position="72"/>
    </location>
</feature>
<accession>A0ABR4DCR0</accession>
<comment type="caution">
    <text evidence="2">The sequence shown here is derived from an EMBL/GenBank/DDBJ whole genome shotgun (WGS) entry which is preliminary data.</text>
</comment>
<protein>
    <recommendedName>
        <fullName evidence="4">Chitin-binding type-2 domain-containing protein</fullName>
    </recommendedName>
</protein>
<evidence type="ECO:0000313" key="3">
    <source>
        <dbReference type="Proteomes" id="UP001600064"/>
    </source>
</evidence>
<dbReference type="RefSeq" id="XP_070866804.1">
    <property type="nucleotide sequence ID" value="XM_071009247.1"/>
</dbReference>
<evidence type="ECO:0000256" key="1">
    <source>
        <dbReference type="SAM" id="SignalP"/>
    </source>
</evidence>
<reference evidence="2 3" key="1">
    <citation type="journal article" date="2024" name="Commun. Biol.">
        <title>Comparative genomic analysis of thermophilic fungi reveals convergent evolutionary adaptations and gene losses.</title>
        <authorList>
            <person name="Steindorff A.S."/>
            <person name="Aguilar-Pontes M.V."/>
            <person name="Robinson A.J."/>
            <person name="Andreopoulos B."/>
            <person name="LaButti K."/>
            <person name="Kuo A."/>
            <person name="Mondo S."/>
            <person name="Riley R."/>
            <person name="Otillar R."/>
            <person name="Haridas S."/>
            <person name="Lipzen A."/>
            <person name="Grimwood J."/>
            <person name="Schmutz J."/>
            <person name="Clum A."/>
            <person name="Reid I.D."/>
            <person name="Moisan M.C."/>
            <person name="Butler G."/>
            <person name="Nguyen T.T.M."/>
            <person name="Dewar K."/>
            <person name="Conant G."/>
            <person name="Drula E."/>
            <person name="Henrissat B."/>
            <person name="Hansel C."/>
            <person name="Singer S."/>
            <person name="Hutchinson M.I."/>
            <person name="de Vries R.P."/>
            <person name="Natvig D.O."/>
            <person name="Powell A.J."/>
            <person name="Tsang A."/>
            <person name="Grigoriev I.V."/>
        </authorList>
    </citation>
    <scope>NUCLEOTIDE SEQUENCE [LARGE SCALE GENOMIC DNA]</scope>
    <source>
        <strain evidence="2 3">ATCC 22073</strain>
    </source>
</reference>